<name>C5LKU6_PERM5</name>
<accession>C5LKU6</accession>
<evidence type="ECO:0000313" key="3">
    <source>
        <dbReference type="Proteomes" id="UP000007800"/>
    </source>
</evidence>
<dbReference type="InParanoid" id="C5LKU6"/>
<evidence type="ECO:0000256" key="1">
    <source>
        <dbReference type="SAM" id="MobiDB-lite"/>
    </source>
</evidence>
<protein>
    <submittedName>
        <fullName evidence="2">Uncharacterized protein</fullName>
    </submittedName>
</protein>
<gene>
    <name evidence="2" type="ORF">Pmar_PMAR013518</name>
</gene>
<feature type="region of interest" description="Disordered" evidence="1">
    <location>
        <begin position="1"/>
        <end position="37"/>
    </location>
</feature>
<dbReference type="EMBL" id="GG682937">
    <property type="protein sequence ID" value="EER02647.1"/>
    <property type="molecule type" value="Genomic_DNA"/>
</dbReference>
<proteinExistence type="predicted"/>
<organism evidence="3">
    <name type="scientific">Perkinsus marinus (strain ATCC 50983 / TXsc)</name>
    <dbReference type="NCBI Taxonomy" id="423536"/>
    <lineage>
        <taxon>Eukaryota</taxon>
        <taxon>Sar</taxon>
        <taxon>Alveolata</taxon>
        <taxon>Perkinsozoa</taxon>
        <taxon>Perkinsea</taxon>
        <taxon>Perkinsida</taxon>
        <taxon>Perkinsidae</taxon>
        <taxon>Perkinsus</taxon>
    </lineage>
</organism>
<sequence length="88" mass="9050">MTPTVPAARGKGKGNGKGKGTTAAGSKKTTLKKAKKANKKTCVVELRLVDDDAPKMDAAESMTLRSRALGLLSGSVIVSTTFPIEGTC</sequence>
<evidence type="ECO:0000313" key="2">
    <source>
        <dbReference type="EMBL" id="EER02647.1"/>
    </source>
</evidence>
<dbReference type="Proteomes" id="UP000007800">
    <property type="component" value="Unassembled WGS sequence"/>
</dbReference>
<dbReference type="GeneID" id="9047989"/>
<reference evidence="2 3" key="1">
    <citation type="submission" date="2008-07" db="EMBL/GenBank/DDBJ databases">
        <authorList>
            <person name="El-Sayed N."/>
            <person name="Caler E."/>
            <person name="Inman J."/>
            <person name="Amedeo P."/>
            <person name="Hass B."/>
            <person name="Wortman J."/>
        </authorList>
    </citation>
    <scope>NUCLEOTIDE SEQUENCE [LARGE SCALE GENOMIC DNA]</scope>
    <source>
        <strain evidence="3">ATCC 50983 / TXsc</strain>
    </source>
</reference>
<dbReference type="RefSeq" id="XP_002769929.1">
    <property type="nucleotide sequence ID" value="XM_002769883.1"/>
</dbReference>
<keyword evidence="3" id="KW-1185">Reference proteome</keyword>
<dbReference type="AlphaFoldDB" id="C5LKU6"/>